<gene>
    <name evidence="1" type="ORF">HAX54_012580</name>
</gene>
<organism evidence="1 2">
    <name type="scientific">Datura stramonium</name>
    <name type="common">Jimsonweed</name>
    <name type="synonym">Common thornapple</name>
    <dbReference type="NCBI Taxonomy" id="4076"/>
    <lineage>
        <taxon>Eukaryota</taxon>
        <taxon>Viridiplantae</taxon>
        <taxon>Streptophyta</taxon>
        <taxon>Embryophyta</taxon>
        <taxon>Tracheophyta</taxon>
        <taxon>Spermatophyta</taxon>
        <taxon>Magnoliopsida</taxon>
        <taxon>eudicotyledons</taxon>
        <taxon>Gunneridae</taxon>
        <taxon>Pentapetalae</taxon>
        <taxon>asterids</taxon>
        <taxon>lamiids</taxon>
        <taxon>Solanales</taxon>
        <taxon>Solanaceae</taxon>
        <taxon>Solanoideae</taxon>
        <taxon>Datureae</taxon>
        <taxon>Datura</taxon>
    </lineage>
</organism>
<reference evidence="1 2" key="1">
    <citation type="journal article" date="2021" name="BMC Genomics">
        <title>Datura genome reveals duplications of psychoactive alkaloid biosynthetic genes and high mutation rate following tissue culture.</title>
        <authorList>
            <person name="Rajewski A."/>
            <person name="Carter-House D."/>
            <person name="Stajich J."/>
            <person name="Litt A."/>
        </authorList>
    </citation>
    <scope>NUCLEOTIDE SEQUENCE [LARGE SCALE GENOMIC DNA]</scope>
    <source>
        <strain evidence="1">AR-01</strain>
    </source>
</reference>
<accession>A0ABS8Y2M8</accession>
<name>A0ABS8Y2M8_DATST</name>
<dbReference type="EMBL" id="JACEIK010017363">
    <property type="protein sequence ID" value="MCE5165842.1"/>
    <property type="molecule type" value="Genomic_DNA"/>
</dbReference>
<evidence type="ECO:0000313" key="2">
    <source>
        <dbReference type="Proteomes" id="UP000823775"/>
    </source>
</evidence>
<comment type="caution">
    <text evidence="1">The sequence shown here is derived from an EMBL/GenBank/DDBJ whole genome shotgun (WGS) entry which is preliminary data.</text>
</comment>
<evidence type="ECO:0000313" key="1">
    <source>
        <dbReference type="EMBL" id="MCE5165842.1"/>
    </source>
</evidence>
<sequence>AKTLDSASNLAKFVAELAKAQADIIKLHRGQPRNSQFWSLRSQRRRIPLLTCWVNNLKPCASSHERSQSLITPSLAVEVAPDDTMSASVTTSATVDILGVTTSQSVVPNSQA</sequence>
<proteinExistence type="predicted"/>
<feature type="non-terminal residue" evidence="1">
    <location>
        <position position="1"/>
    </location>
</feature>
<protein>
    <submittedName>
        <fullName evidence="1">Uncharacterized protein</fullName>
    </submittedName>
</protein>
<keyword evidence="2" id="KW-1185">Reference proteome</keyword>
<dbReference type="Proteomes" id="UP000823775">
    <property type="component" value="Unassembled WGS sequence"/>
</dbReference>